<evidence type="ECO:0000313" key="1">
    <source>
        <dbReference type="EMBL" id="GFY46135.1"/>
    </source>
</evidence>
<proteinExistence type="predicted"/>
<dbReference type="AlphaFoldDB" id="A0A8X6X4J8"/>
<keyword evidence="2" id="KW-1185">Reference proteome</keyword>
<dbReference type="Proteomes" id="UP000886998">
    <property type="component" value="Unassembled WGS sequence"/>
</dbReference>
<protein>
    <submittedName>
        <fullName evidence="1">Uncharacterized protein</fullName>
    </submittedName>
</protein>
<accession>A0A8X6X4J8</accession>
<name>A0A8X6X4J8_9ARAC</name>
<dbReference type="EMBL" id="BMAV01005213">
    <property type="protein sequence ID" value="GFY46135.1"/>
    <property type="molecule type" value="Genomic_DNA"/>
</dbReference>
<organism evidence="1 2">
    <name type="scientific">Trichonephila inaurata madagascariensis</name>
    <dbReference type="NCBI Taxonomy" id="2747483"/>
    <lineage>
        <taxon>Eukaryota</taxon>
        <taxon>Metazoa</taxon>
        <taxon>Ecdysozoa</taxon>
        <taxon>Arthropoda</taxon>
        <taxon>Chelicerata</taxon>
        <taxon>Arachnida</taxon>
        <taxon>Araneae</taxon>
        <taxon>Araneomorphae</taxon>
        <taxon>Entelegynae</taxon>
        <taxon>Araneoidea</taxon>
        <taxon>Nephilidae</taxon>
        <taxon>Trichonephila</taxon>
        <taxon>Trichonephila inaurata</taxon>
    </lineage>
</organism>
<comment type="caution">
    <text evidence="1">The sequence shown here is derived from an EMBL/GenBank/DDBJ whole genome shotgun (WGS) entry which is preliminary data.</text>
</comment>
<evidence type="ECO:0000313" key="2">
    <source>
        <dbReference type="Proteomes" id="UP000886998"/>
    </source>
</evidence>
<reference evidence="1" key="1">
    <citation type="submission" date="2020-08" db="EMBL/GenBank/DDBJ databases">
        <title>Multicomponent nature underlies the extraordinary mechanical properties of spider dragline silk.</title>
        <authorList>
            <person name="Kono N."/>
            <person name="Nakamura H."/>
            <person name="Mori M."/>
            <person name="Yoshida Y."/>
            <person name="Ohtoshi R."/>
            <person name="Malay A.D."/>
            <person name="Moran D.A.P."/>
            <person name="Tomita M."/>
            <person name="Numata K."/>
            <person name="Arakawa K."/>
        </authorList>
    </citation>
    <scope>NUCLEOTIDE SEQUENCE</scope>
</reference>
<dbReference type="OrthoDB" id="10501210at2759"/>
<gene>
    <name evidence="1" type="ORF">TNIN_367851</name>
</gene>
<sequence>MRCGRLGGCAEAENNRTSLAFELPRKELPRVHLSARDQGSLLILRKSDLKFRPTMFKNRATSFVLKRFHFVVEKTYRDMFYLYKQFTIIAFPKDLKSALLHLQLLLGIERSTTEKPLILLFFTKS</sequence>